<dbReference type="InterPro" id="IPR016024">
    <property type="entry name" value="ARM-type_fold"/>
</dbReference>
<feature type="compositionally biased region" description="Basic and acidic residues" evidence="1">
    <location>
        <begin position="895"/>
        <end position="907"/>
    </location>
</feature>
<feature type="region of interest" description="Disordered" evidence="1">
    <location>
        <begin position="755"/>
        <end position="776"/>
    </location>
</feature>
<dbReference type="SUPFAM" id="SSF48371">
    <property type="entry name" value="ARM repeat"/>
    <property type="match status" value="1"/>
</dbReference>
<feature type="compositionally biased region" description="Polar residues" evidence="1">
    <location>
        <begin position="877"/>
        <end position="886"/>
    </location>
</feature>
<reference evidence="2 3" key="1">
    <citation type="submission" date="2019-02" db="EMBL/GenBank/DDBJ databases">
        <title>Deep-cultivation of Planctomycetes and their phenomic and genomic characterization uncovers novel biology.</title>
        <authorList>
            <person name="Wiegand S."/>
            <person name="Jogler M."/>
            <person name="Boedeker C."/>
            <person name="Pinto D."/>
            <person name="Vollmers J."/>
            <person name="Rivas-Marin E."/>
            <person name="Kohn T."/>
            <person name="Peeters S.H."/>
            <person name="Heuer A."/>
            <person name="Rast P."/>
            <person name="Oberbeckmann S."/>
            <person name="Bunk B."/>
            <person name="Jeske O."/>
            <person name="Meyerdierks A."/>
            <person name="Storesund J.E."/>
            <person name="Kallscheuer N."/>
            <person name="Luecker S."/>
            <person name="Lage O.M."/>
            <person name="Pohl T."/>
            <person name="Merkel B.J."/>
            <person name="Hornburger P."/>
            <person name="Mueller R.-W."/>
            <person name="Bruemmer F."/>
            <person name="Labrenz M."/>
            <person name="Spormann A.M."/>
            <person name="Op den Camp H."/>
            <person name="Overmann J."/>
            <person name="Amann R."/>
            <person name="Jetten M.S.M."/>
            <person name="Mascher T."/>
            <person name="Medema M.H."/>
            <person name="Devos D.P."/>
            <person name="Kaster A.-K."/>
            <person name="Ovreas L."/>
            <person name="Rohde M."/>
            <person name="Galperin M.Y."/>
            <person name="Jogler C."/>
        </authorList>
    </citation>
    <scope>NUCLEOTIDE SEQUENCE [LARGE SCALE GENOMIC DNA]</scope>
    <source>
        <strain evidence="2 3">Pla133</strain>
    </source>
</reference>
<dbReference type="AlphaFoldDB" id="A0A518BMK1"/>
<dbReference type="Proteomes" id="UP000316921">
    <property type="component" value="Chromosome"/>
</dbReference>
<evidence type="ECO:0000313" key="3">
    <source>
        <dbReference type="Proteomes" id="UP000316921"/>
    </source>
</evidence>
<dbReference type="RefSeq" id="WP_145067030.1">
    <property type="nucleotide sequence ID" value="NZ_CP036287.1"/>
</dbReference>
<dbReference type="EMBL" id="CP036287">
    <property type="protein sequence ID" value="QDU68214.1"/>
    <property type="molecule type" value="Genomic_DNA"/>
</dbReference>
<feature type="region of interest" description="Disordered" evidence="1">
    <location>
        <begin position="877"/>
        <end position="907"/>
    </location>
</feature>
<keyword evidence="3" id="KW-1185">Reference proteome</keyword>
<dbReference type="KEGG" id="pbap:Pla133_33090"/>
<organism evidence="2 3">
    <name type="scientific">Engelhardtia mirabilis</name>
    <dbReference type="NCBI Taxonomy" id="2528011"/>
    <lineage>
        <taxon>Bacteria</taxon>
        <taxon>Pseudomonadati</taxon>
        <taxon>Planctomycetota</taxon>
        <taxon>Planctomycetia</taxon>
        <taxon>Planctomycetia incertae sedis</taxon>
        <taxon>Engelhardtia</taxon>
    </lineage>
</organism>
<feature type="compositionally biased region" description="Low complexity" evidence="1">
    <location>
        <begin position="756"/>
        <end position="771"/>
    </location>
</feature>
<gene>
    <name evidence="2" type="ORF">Pla133_33090</name>
</gene>
<name>A0A518BMK1_9BACT</name>
<accession>A0A518BMK1</accession>
<evidence type="ECO:0000256" key="1">
    <source>
        <dbReference type="SAM" id="MobiDB-lite"/>
    </source>
</evidence>
<protein>
    <submittedName>
        <fullName evidence="2">Uncharacterized protein</fullName>
    </submittedName>
</protein>
<proteinExistence type="predicted"/>
<sequence>MNHFSRSKGTDGGSRALARVALSLALLVGAWVQEEPIAPAGASALLAGGRAVRVERAAIDGQIDGSTVVPVVAQLEALVLAAAPAPPGLTPSRRAERDAERSERLAELSELVVGAAGRSRRHILEGWLLSPELDPERWTATAAAVGELQLVGLAPSLAEVLDDPETSRRRAVARRALHAVYGVWFQSATEFMPFAELEAGPTLAGYRDTLLDGERRELELRRFRWQVEPSRAVGDLDADNPDVRRAAAAALRDLVRKGGGAGLEPEALAETLTGRLVREVDAIALCSQLELLIELLRDADPTDARVAAARDLLERGLRGGPVAILPCAAHSIASLPLAMGEADADSPVAMVAGALMDGVARCVGPMPVRDPDATVALLAALRRVTRDVGRDRLVALVGADALVEPVLQLAASSGRALSVTRAAAAALIDLAAPADLAQVARALVRPGQPIDVETLEVLTSLAATLEAGSPGLDLAARGALATLGDPSLDLRRRAITLLGLASIEPAIDDQGRGQLVARLGIEPIADLRLGLLDLIAHIGGPEQVDQVLGLSNLPLDDAMGEAIAALIEVRSPERADLRARGARRIAAIGSLRARTLALELLTSADDATAANYTSTDSDEAIRWGLELVDAGASLRAAGVLLERHLPRATGLTPLERARATALLGAAAGRAQELVEAQLAASLEELAADAERWRLRRDRARLRSDADRAIEAAQDWLEVVAGSDGGANLERLELTDARAALADLLVVLDGGGDGPRAGDANAATGASGAEGSSDVEPARGDAVHAAAVLAVDIGVDLLGRADWSPLPDEVRIADLDRLGRAALASKGPAVLLRAALALDNLTQATGFDGEGPPGTGDLTGPRAASPVIGHALALRQELLSTAQSRDPSPTPPVEAPAERSSEVDADRD</sequence>
<evidence type="ECO:0000313" key="2">
    <source>
        <dbReference type="EMBL" id="QDU68214.1"/>
    </source>
</evidence>